<dbReference type="Gene3D" id="3.30.420.10">
    <property type="entry name" value="Ribonuclease H-like superfamily/Ribonuclease H"/>
    <property type="match status" value="1"/>
</dbReference>
<accession>A0A6A6Q9I4</accession>
<evidence type="ECO:0008006" key="3">
    <source>
        <dbReference type="Google" id="ProtNLM"/>
    </source>
</evidence>
<name>A0A6A6Q9I4_9PEZI</name>
<evidence type="ECO:0000313" key="1">
    <source>
        <dbReference type="EMBL" id="KAF2488751.1"/>
    </source>
</evidence>
<organism evidence="1 2">
    <name type="scientific">Lophium mytilinum</name>
    <dbReference type="NCBI Taxonomy" id="390894"/>
    <lineage>
        <taxon>Eukaryota</taxon>
        <taxon>Fungi</taxon>
        <taxon>Dikarya</taxon>
        <taxon>Ascomycota</taxon>
        <taxon>Pezizomycotina</taxon>
        <taxon>Dothideomycetes</taxon>
        <taxon>Pleosporomycetidae</taxon>
        <taxon>Mytilinidiales</taxon>
        <taxon>Mytilinidiaceae</taxon>
        <taxon>Lophium</taxon>
    </lineage>
</organism>
<gene>
    <name evidence="1" type="ORF">BU16DRAFT_473374</name>
</gene>
<dbReference type="EMBL" id="MU004201">
    <property type="protein sequence ID" value="KAF2488751.1"/>
    <property type="molecule type" value="Genomic_DNA"/>
</dbReference>
<proteinExistence type="predicted"/>
<sequence length="68" mass="7997">RPYITRKPGERYDINCLRPRFAKVPHTIVWGCFAGNKKGPLIIWNKKAHSNINTKSFLEHVYPTLRTF</sequence>
<reference evidence="1" key="1">
    <citation type="journal article" date="2020" name="Stud. Mycol.">
        <title>101 Dothideomycetes genomes: a test case for predicting lifestyles and emergence of pathogens.</title>
        <authorList>
            <person name="Haridas S."/>
            <person name="Albert R."/>
            <person name="Binder M."/>
            <person name="Bloem J."/>
            <person name="Labutti K."/>
            <person name="Salamov A."/>
            <person name="Andreopoulos B."/>
            <person name="Baker S."/>
            <person name="Barry K."/>
            <person name="Bills G."/>
            <person name="Bluhm B."/>
            <person name="Cannon C."/>
            <person name="Castanera R."/>
            <person name="Culley D."/>
            <person name="Daum C."/>
            <person name="Ezra D."/>
            <person name="Gonzalez J."/>
            <person name="Henrissat B."/>
            <person name="Kuo A."/>
            <person name="Liang C."/>
            <person name="Lipzen A."/>
            <person name="Lutzoni F."/>
            <person name="Magnuson J."/>
            <person name="Mondo S."/>
            <person name="Nolan M."/>
            <person name="Ohm R."/>
            <person name="Pangilinan J."/>
            <person name="Park H.-J."/>
            <person name="Ramirez L."/>
            <person name="Alfaro M."/>
            <person name="Sun H."/>
            <person name="Tritt A."/>
            <person name="Yoshinaga Y."/>
            <person name="Zwiers L.-H."/>
            <person name="Turgeon B."/>
            <person name="Goodwin S."/>
            <person name="Spatafora J."/>
            <person name="Crous P."/>
            <person name="Grigoriev I."/>
        </authorList>
    </citation>
    <scope>NUCLEOTIDE SEQUENCE</scope>
    <source>
        <strain evidence="1">CBS 269.34</strain>
    </source>
</reference>
<dbReference type="GO" id="GO:0003676">
    <property type="term" value="F:nucleic acid binding"/>
    <property type="evidence" value="ECO:0007669"/>
    <property type="project" value="InterPro"/>
</dbReference>
<protein>
    <recommendedName>
        <fullName evidence="3">DDE-1 domain-containing protein</fullName>
    </recommendedName>
</protein>
<dbReference type="InterPro" id="IPR036397">
    <property type="entry name" value="RNaseH_sf"/>
</dbReference>
<dbReference type="OrthoDB" id="4843223at2759"/>
<feature type="non-terminal residue" evidence="1">
    <location>
        <position position="1"/>
    </location>
</feature>
<dbReference type="AlphaFoldDB" id="A0A6A6Q9I4"/>
<evidence type="ECO:0000313" key="2">
    <source>
        <dbReference type="Proteomes" id="UP000799750"/>
    </source>
</evidence>
<keyword evidence="2" id="KW-1185">Reference proteome</keyword>
<dbReference type="Proteomes" id="UP000799750">
    <property type="component" value="Unassembled WGS sequence"/>
</dbReference>